<dbReference type="SUPFAM" id="SSF103481">
    <property type="entry name" value="Multidrug resistance efflux transporter EmrE"/>
    <property type="match status" value="2"/>
</dbReference>
<feature type="transmembrane region" description="Helical" evidence="8">
    <location>
        <begin position="110"/>
        <end position="127"/>
    </location>
</feature>
<evidence type="ECO:0000256" key="4">
    <source>
        <dbReference type="ARBA" id="ARBA00022475"/>
    </source>
</evidence>
<dbReference type="NCBIfam" id="TIGR00688">
    <property type="entry name" value="rarD"/>
    <property type="match status" value="1"/>
</dbReference>
<feature type="transmembrane region" description="Helical" evidence="8">
    <location>
        <begin position="209"/>
        <end position="236"/>
    </location>
</feature>
<keyword evidence="7 8" id="KW-0472">Membrane</keyword>
<keyword evidence="3" id="KW-0813">Transport</keyword>
<dbReference type="GO" id="GO:0005886">
    <property type="term" value="C:plasma membrane"/>
    <property type="evidence" value="ECO:0007669"/>
    <property type="project" value="UniProtKB-SubCell"/>
</dbReference>
<evidence type="ECO:0000256" key="7">
    <source>
        <dbReference type="ARBA" id="ARBA00023136"/>
    </source>
</evidence>
<reference evidence="10 11" key="1">
    <citation type="submission" date="2014-03" db="EMBL/GenBank/DDBJ databases">
        <title>Genome sequence of Clostridium litorale W6, DSM 5388.</title>
        <authorList>
            <person name="Poehlein A."/>
            <person name="Jagirdar A."/>
            <person name="Khonsari B."/>
            <person name="Chibani C.M."/>
            <person name="Gutierrez Gutierrez D.A."/>
            <person name="Davydova E."/>
            <person name="Alghaithi H.S."/>
            <person name="Nair K.P."/>
            <person name="Dhamotharan K."/>
            <person name="Chandran L."/>
            <person name="G W."/>
            <person name="Daniel R."/>
        </authorList>
    </citation>
    <scope>NUCLEOTIDE SEQUENCE [LARGE SCALE GENOMIC DNA]</scope>
    <source>
        <strain evidence="10 11">W6</strain>
    </source>
</reference>
<feature type="transmembrane region" description="Helical" evidence="8">
    <location>
        <begin position="41"/>
        <end position="60"/>
    </location>
</feature>
<dbReference type="InterPro" id="IPR037185">
    <property type="entry name" value="EmrE-like"/>
</dbReference>
<feature type="transmembrane region" description="Helical" evidence="8">
    <location>
        <begin position="248"/>
        <end position="268"/>
    </location>
</feature>
<evidence type="ECO:0000256" key="3">
    <source>
        <dbReference type="ARBA" id="ARBA00022448"/>
    </source>
</evidence>
<organism evidence="10 11">
    <name type="scientific">Peptoclostridium litorale DSM 5388</name>
    <dbReference type="NCBI Taxonomy" id="1121324"/>
    <lineage>
        <taxon>Bacteria</taxon>
        <taxon>Bacillati</taxon>
        <taxon>Bacillota</taxon>
        <taxon>Clostridia</taxon>
        <taxon>Peptostreptococcales</taxon>
        <taxon>Peptoclostridiaceae</taxon>
        <taxon>Peptoclostridium</taxon>
    </lineage>
</organism>
<keyword evidence="4" id="KW-1003">Cell membrane</keyword>
<comment type="caution">
    <text evidence="10">The sequence shown here is derived from an EMBL/GenBank/DDBJ whole genome shotgun (WGS) entry which is preliminary data.</text>
</comment>
<keyword evidence="6 8" id="KW-1133">Transmembrane helix</keyword>
<evidence type="ECO:0000313" key="10">
    <source>
        <dbReference type="EMBL" id="KDR94566.1"/>
    </source>
</evidence>
<protein>
    <submittedName>
        <fullName evidence="10">Protein RarD</fullName>
    </submittedName>
</protein>
<dbReference type="EMBL" id="JJMM01000014">
    <property type="protein sequence ID" value="KDR94566.1"/>
    <property type="molecule type" value="Genomic_DNA"/>
</dbReference>
<dbReference type="InterPro" id="IPR000620">
    <property type="entry name" value="EamA_dom"/>
</dbReference>
<sequence length="305" mass="33704">MESFDGFEERDKNLGVLSIIFTYTVWGLQPLYWSLLQGVPLIQLLAHRIVWSFVLLICMLFVKGRVHELIDVLKNRKKRICVIACAALISLNWLINIYSVYSRQVVEASLGQYITPIMTIFIGIFILNEKIDIFEAVSLFVALAGVLIMTANLGKVPLVAVLLIVTFVGYTFMKKTVDINPIIGITAEVSMLLPIALACIAYSEASGKGVLIGASGANISMLISTGAFTAIPLLMFSHGVKLVNLSRIGFIQYYAPTLSLILGVFIFKEVFTKTHLISFGAIWTAVIIAMISSCLKRRGAAYRRQ</sequence>
<keyword evidence="11" id="KW-1185">Reference proteome</keyword>
<dbReference type="PANTHER" id="PTHR22911">
    <property type="entry name" value="ACYL-MALONYL CONDENSING ENZYME-RELATED"/>
    <property type="match status" value="1"/>
</dbReference>
<keyword evidence="5 8" id="KW-0812">Transmembrane</keyword>
<evidence type="ECO:0000256" key="6">
    <source>
        <dbReference type="ARBA" id="ARBA00022989"/>
    </source>
</evidence>
<comment type="subcellular location">
    <subcellularLocation>
        <location evidence="1">Cell membrane</location>
        <topology evidence="1">Multi-pass membrane protein</topology>
    </subcellularLocation>
</comment>
<evidence type="ECO:0000259" key="9">
    <source>
        <dbReference type="Pfam" id="PF00892"/>
    </source>
</evidence>
<dbReference type="InterPro" id="IPR004626">
    <property type="entry name" value="RarD"/>
</dbReference>
<feature type="transmembrane region" description="Helical" evidence="8">
    <location>
        <begin position="80"/>
        <end position="98"/>
    </location>
</feature>
<dbReference type="PANTHER" id="PTHR22911:SF137">
    <property type="entry name" value="SOLUTE CARRIER FAMILY 35 MEMBER G2-RELATED"/>
    <property type="match status" value="1"/>
</dbReference>
<feature type="transmembrane region" description="Helical" evidence="8">
    <location>
        <begin position="156"/>
        <end position="173"/>
    </location>
</feature>
<feature type="domain" description="EamA" evidence="9">
    <location>
        <begin position="14"/>
        <end position="150"/>
    </location>
</feature>
<dbReference type="Proteomes" id="UP000027946">
    <property type="component" value="Unassembled WGS sequence"/>
</dbReference>
<dbReference type="eggNOG" id="COG2962">
    <property type="taxonomic scope" value="Bacteria"/>
</dbReference>
<evidence type="ECO:0000256" key="1">
    <source>
        <dbReference type="ARBA" id="ARBA00004651"/>
    </source>
</evidence>
<feature type="transmembrane region" description="Helical" evidence="8">
    <location>
        <begin position="14"/>
        <end position="35"/>
    </location>
</feature>
<gene>
    <name evidence="10" type="primary">rarD</name>
    <name evidence="10" type="ORF">CLIT_14c00270</name>
</gene>
<feature type="transmembrane region" description="Helical" evidence="8">
    <location>
        <begin position="134"/>
        <end position="150"/>
    </location>
</feature>
<evidence type="ECO:0000256" key="2">
    <source>
        <dbReference type="ARBA" id="ARBA00007362"/>
    </source>
</evidence>
<feature type="transmembrane region" description="Helical" evidence="8">
    <location>
        <begin position="274"/>
        <end position="295"/>
    </location>
</feature>
<evidence type="ECO:0000256" key="5">
    <source>
        <dbReference type="ARBA" id="ARBA00022692"/>
    </source>
</evidence>
<evidence type="ECO:0000256" key="8">
    <source>
        <dbReference type="SAM" id="Phobius"/>
    </source>
</evidence>
<proteinExistence type="inferred from homology"/>
<dbReference type="STRING" id="1121324.CLIT_14c00270"/>
<feature type="transmembrane region" description="Helical" evidence="8">
    <location>
        <begin position="185"/>
        <end position="203"/>
    </location>
</feature>
<comment type="similarity">
    <text evidence="2">Belongs to the EamA transporter family.</text>
</comment>
<dbReference type="Pfam" id="PF00892">
    <property type="entry name" value="EamA"/>
    <property type="match status" value="1"/>
</dbReference>
<evidence type="ECO:0000313" key="11">
    <source>
        <dbReference type="Proteomes" id="UP000027946"/>
    </source>
</evidence>
<dbReference type="AlphaFoldDB" id="A0A069RC03"/>
<name>A0A069RC03_PEPLI</name>
<dbReference type="OrthoDB" id="369870at2"/>
<accession>A0A069RC03</accession>
<dbReference type="RefSeq" id="WP_038266594.1">
    <property type="nucleotide sequence ID" value="NZ_JJMM01000014.1"/>
</dbReference>